<evidence type="ECO:0000256" key="1">
    <source>
        <dbReference type="SAM" id="MobiDB-lite"/>
    </source>
</evidence>
<name>A0ABP6IBJ0_9ACTN</name>
<dbReference type="Proteomes" id="UP001500831">
    <property type="component" value="Unassembled WGS sequence"/>
</dbReference>
<proteinExistence type="predicted"/>
<comment type="caution">
    <text evidence="2">The sequence shown here is derived from an EMBL/GenBank/DDBJ whole genome shotgun (WGS) entry which is preliminary data.</text>
</comment>
<gene>
    <name evidence="2" type="ORF">GCM10010517_25140</name>
</gene>
<evidence type="ECO:0000313" key="2">
    <source>
        <dbReference type="EMBL" id="GAA2865734.1"/>
    </source>
</evidence>
<protein>
    <submittedName>
        <fullName evidence="2">Uncharacterized protein</fullName>
    </submittedName>
</protein>
<feature type="compositionally biased region" description="Basic and acidic residues" evidence="1">
    <location>
        <begin position="19"/>
        <end position="37"/>
    </location>
</feature>
<accession>A0ABP6IBJ0</accession>
<feature type="region of interest" description="Disordered" evidence="1">
    <location>
        <begin position="14"/>
        <end position="62"/>
    </location>
</feature>
<sequence length="74" mass="8369">MNRRMPLPFAVQAIRSRRPGPEFRVTRPLPRADEGNRTPDPQIANGDQPLSGDREGDAVRGLHPVPRYRLTVEL</sequence>
<keyword evidence="3" id="KW-1185">Reference proteome</keyword>
<reference evidence="3" key="1">
    <citation type="journal article" date="2019" name="Int. J. Syst. Evol. Microbiol.">
        <title>The Global Catalogue of Microorganisms (GCM) 10K type strain sequencing project: providing services to taxonomists for standard genome sequencing and annotation.</title>
        <authorList>
            <consortium name="The Broad Institute Genomics Platform"/>
            <consortium name="The Broad Institute Genome Sequencing Center for Infectious Disease"/>
            <person name="Wu L."/>
            <person name="Ma J."/>
        </authorList>
    </citation>
    <scope>NUCLEOTIDE SEQUENCE [LARGE SCALE GENOMIC DNA]</scope>
    <source>
        <strain evidence="3">JCM 6242</strain>
    </source>
</reference>
<evidence type="ECO:0000313" key="3">
    <source>
        <dbReference type="Proteomes" id="UP001500831"/>
    </source>
</evidence>
<dbReference type="EMBL" id="BAAAVI010000014">
    <property type="protein sequence ID" value="GAA2865734.1"/>
    <property type="molecule type" value="Genomic_DNA"/>
</dbReference>
<organism evidence="2 3">
    <name type="scientific">Streptosporangium fragile</name>
    <dbReference type="NCBI Taxonomy" id="46186"/>
    <lineage>
        <taxon>Bacteria</taxon>
        <taxon>Bacillati</taxon>
        <taxon>Actinomycetota</taxon>
        <taxon>Actinomycetes</taxon>
        <taxon>Streptosporangiales</taxon>
        <taxon>Streptosporangiaceae</taxon>
        <taxon>Streptosporangium</taxon>
    </lineage>
</organism>